<feature type="transmembrane region" description="Helical" evidence="2">
    <location>
        <begin position="399"/>
        <end position="417"/>
    </location>
</feature>
<dbReference type="OrthoDB" id="10501824at2759"/>
<keyword evidence="2" id="KW-1133">Transmembrane helix</keyword>
<feature type="compositionally biased region" description="Polar residues" evidence="1">
    <location>
        <begin position="43"/>
        <end position="60"/>
    </location>
</feature>
<feature type="transmembrane region" description="Helical" evidence="2">
    <location>
        <begin position="545"/>
        <end position="566"/>
    </location>
</feature>
<proteinExistence type="predicted"/>
<protein>
    <submittedName>
        <fullName evidence="3">Uncharacterized protein</fullName>
    </submittedName>
</protein>
<evidence type="ECO:0000256" key="1">
    <source>
        <dbReference type="SAM" id="MobiDB-lite"/>
    </source>
</evidence>
<evidence type="ECO:0000313" key="3">
    <source>
        <dbReference type="EMBL" id="PXF49679.1"/>
    </source>
</evidence>
<accession>A0A2V3J5J9</accession>
<keyword evidence="4" id="KW-1185">Reference proteome</keyword>
<name>A0A2V3J5J9_9FLOR</name>
<dbReference type="EMBL" id="NBIV01000003">
    <property type="protein sequence ID" value="PXF49679.1"/>
    <property type="molecule type" value="Genomic_DNA"/>
</dbReference>
<feature type="transmembrane region" description="Helical" evidence="2">
    <location>
        <begin position="604"/>
        <end position="626"/>
    </location>
</feature>
<feature type="region of interest" description="Disordered" evidence="1">
    <location>
        <begin position="88"/>
        <end position="125"/>
    </location>
</feature>
<feature type="transmembrane region" description="Helical" evidence="2">
    <location>
        <begin position="357"/>
        <end position="378"/>
    </location>
</feature>
<evidence type="ECO:0000313" key="4">
    <source>
        <dbReference type="Proteomes" id="UP000247409"/>
    </source>
</evidence>
<feature type="region of interest" description="Disordered" evidence="1">
    <location>
        <begin position="35"/>
        <end position="73"/>
    </location>
</feature>
<evidence type="ECO:0000256" key="2">
    <source>
        <dbReference type="SAM" id="Phobius"/>
    </source>
</evidence>
<feature type="compositionally biased region" description="Basic and acidic residues" evidence="1">
    <location>
        <begin position="95"/>
        <end position="114"/>
    </location>
</feature>
<organism evidence="3 4">
    <name type="scientific">Gracilariopsis chorda</name>
    <dbReference type="NCBI Taxonomy" id="448386"/>
    <lineage>
        <taxon>Eukaryota</taxon>
        <taxon>Rhodophyta</taxon>
        <taxon>Florideophyceae</taxon>
        <taxon>Rhodymeniophycidae</taxon>
        <taxon>Gracilariales</taxon>
        <taxon>Gracilariaceae</taxon>
        <taxon>Gracilariopsis</taxon>
    </lineage>
</organism>
<keyword evidence="2" id="KW-0472">Membrane</keyword>
<dbReference type="AlphaFoldDB" id="A0A2V3J5J9"/>
<comment type="caution">
    <text evidence="3">The sequence shown here is derived from an EMBL/GenBank/DDBJ whole genome shotgun (WGS) entry which is preliminary data.</text>
</comment>
<gene>
    <name evidence="3" type="ORF">BWQ96_00557</name>
</gene>
<keyword evidence="2" id="KW-0812">Transmembrane</keyword>
<reference evidence="3 4" key="1">
    <citation type="journal article" date="2018" name="Mol. Biol. Evol.">
        <title>Analysis of the draft genome of the red seaweed Gracilariopsis chorda provides insights into genome size evolution in Rhodophyta.</title>
        <authorList>
            <person name="Lee J."/>
            <person name="Yang E.C."/>
            <person name="Graf L."/>
            <person name="Yang J.H."/>
            <person name="Qiu H."/>
            <person name="Zel Zion U."/>
            <person name="Chan C.X."/>
            <person name="Stephens T.G."/>
            <person name="Weber A.P.M."/>
            <person name="Boo G.H."/>
            <person name="Boo S.M."/>
            <person name="Kim K.M."/>
            <person name="Shin Y."/>
            <person name="Jung M."/>
            <person name="Lee S.J."/>
            <person name="Yim H.S."/>
            <person name="Lee J.H."/>
            <person name="Bhattacharya D."/>
            <person name="Yoon H.S."/>
        </authorList>
    </citation>
    <scope>NUCLEOTIDE SEQUENCE [LARGE SCALE GENOMIC DNA]</scope>
    <source>
        <strain evidence="3 4">SKKU-2015</strain>
        <tissue evidence="3">Whole body</tissue>
    </source>
</reference>
<dbReference type="Proteomes" id="UP000247409">
    <property type="component" value="Unassembled WGS sequence"/>
</dbReference>
<sequence length="659" mass="75178">MGATPPENSPKISRFLPWRRVPNRRILSLPEAIPFPDRIAPNVGSSNASSPSVRFSNQSDGPRGRHRMEEAPFSDAISQPFRRLPLLQNRGSESNFDHQKGIVEEPDNERDVEAQHPPQSHRFKYDPPGWGQRLLVSTRLKNKLESSKIIRVPYARSHKYTLVLTLLFTGAFLTPQLLPKWIGFEWASPEDLCQSPDDKLNEIHRQVLNMTLIRDAKHFIEQQEYTLDCMNRSAADFYHGKNGKPPRFLWPKECDSEKARMALNETTCVEQKTNICKRVNFFARLFVSVSGNCVQKTGPDLCVESTNAERSESLYQLEKERNAFEQNFTDIKTEPIVATAESKISQIINRLMLQVDLAADCFIVYSVVSVLVGIPLVISKREKTSRVVGATLGLTKMTFVMVFIILLSLYDSAFLIFRDTDFPRMFQNFLNDPCYVNPDFSARRVGMIVDVCNNISYIDQQSDYILQRMDRVYYDTRLFGHCKDDDRELAVHPKLKAMDKIRKMYREGNISNPGICNATELDTRTSVAPENERTSKWKALMGSGVVAQLLLKIVFTGWIIHFLSFIEPMVLHSGKVELWGVKSRTSLSEEDEKAIRRFARDKHLLPLIFFSTLLAIEIALFGYSIYTTISGAGEIQTHNNKTMPLTKPPELRCPSVLGL</sequence>